<gene>
    <name evidence="4" type="ORF">GCM10022222_43280</name>
</gene>
<sequence length="223" mass="24840">MSVTTDLDAHPFSKQLRASTWTVHQKANHSRYMSALFGGELPLSGYARLAVQYYFIYQAIERASDAMTGDAVGGEFVFDELRRLPALERDLAHLVGPGWRHEIRPLPATAAYTARITEASGWAGGYVAHHYTRYLGDIAGGQAIRRLLEKTFDLTGAGTLFYHFDLNGSAPAFRDNYRAKLDQAPWSEQERSRVIGESRIAFEHNIAVFDELAAELELGSATE</sequence>
<comment type="caution">
    <text evidence="4">The sequence shown here is derived from an EMBL/GenBank/DDBJ whole genome shotgun (WGS) entry which is preliminary data.</text>
</comment>
<dbReference type="CDD" id="cd19165">
    <property type="entry name" value="HemeO"/>
    <property type="match status" value="1"/>
</dbReference>
<accession>A0ABP6WQ67</accession>
<dbReference type="PANTHER" id="PTHR10720:SF0">
    <property type="entry name" value="HEME OXYGENASE"/>
    <property type="match status" value="1"/>
</dbReference>
<dbReference type="InterPro" id="IPR002051">
    <property type="entry name" value="Haem_Oase"/>
</dbReference>
<proteinExistence type="predicted"/>
<keyword evidence="2" id="KW-0479">Metal-binding</keyword>
<evidence type="ECO:0000313" key="5">
    <source>
        <dbReference type="Proteomes" id="UP001500689"/>
    </source>
</evidence>
<keyword evidence="1" id="KW-0349">Heme</keyword>
<dbReference type="PIRSF" id="PIRSF000343">
    <property type="entry name" value="Haem_Oase"/>
    <property type="match status" value="1"/>
</dbReference>
<dbReference type="InterPro" id="IPR016084">
    <property type="entry name" value="Haem_Oase-like_multi-hlx"/>
</dbReference>
<dbReference type="Gene3D" id="1.20.910.10">
    <property type="entry name" value="Heme oxygenase-like"/>
    <property type="match status" value="1"/>
</dbReference>
<dbReference type="Proteomes" id="UP001500689">
    <property type="component" value="Unassembled WGS sequence"/>
</dbReference>
<dbReference type="InterPro" id="IPR016053">
    <property type="entry name" value="Haem_Oase-like"/>
</dbReference>
<organism evidence="4 5">
    <name type="scientific">Amycolatopsis ultiminotia</name>
    <dbReference type="NCBI Taxonomy" id="543629"/>
    <lineage>
        <taxon>Bacteria</taxon>
        <taxon>Bacillati</taxon>
        <taxon>Actinomycetota</taxon>
        <taxon>Actinomycetes</taxon>
        <taxon>Pseudonocardiales</taxon>
        <taxon>Pseudonocardiaceae</taxon>
        <taxon>Amycolatopsis</taxon>
    </lineage>
</organism>
<dbReference type="EMBL" id="BAAAZN010000009">
    <property type="protein sequence ID" value="GAA3554999.1"/>
    <property type="molecule type" value="Genomic_DNA"/>
</dbReference>
<dbReference type="PANTHER" id="PTHR10720">
    <property type="entry name" value="HEME OXYGENASE"/>
    <property type="match status" value="1"/>
</dbReference>
<protein>
    <submittedName>
        <fullName evidence="4">Biliverdin-producing heme oxygenase</fullName>
    </submittedName>
</protein>
<dbReference type="SUPFAM" id="SSF48613">
    <property type="entry name" value="Heme oxygenase-like"/>
    <property type="match status" value="1"/>
</dbReference>
<evidence type="ECO:0000313" key="4">
    <source>
        <dbReference type="EMBL" id="GAA3554999.1"/>
    </source>
</evidence>
<evidence type="ECO:0000256" key="2">
    <source>
        <dbReference type="ARBA" id="ARBA00022723"/>
    </source>
</evidence>
<dbReference type="PRINTS" id="PR00088">
    <property type="entry name" value="HAEMOXYGNASE"/>
</dbReference>
<dbReference type="Pfam" id="PF01126">
    <property type="entry name" value="Heme_oxygenase"/>
    <property type="match status" value="1"/>
</dbReference>
<evidence type="ECO:0000256" key="1">
    <source>
        <dbReference type="ARBA" id="ARBA00022617"/>
    </source>
</evidence>
<dbReference type="RefSeq" id="WP_344862550.1">
    <property type="nucleotide sequence ID" value="NZ_BAAAZN010000009.1"/>
</dbReference>
<evidence type="ECO:0000256" key="3">
    <source>
        <dbReference type="ARBA" id="ARBA00023004"/>
    </source>
</evidence>
<keyword evidence="3" id="KW-0408">Iron</keyword>
<name>A0ABP6WQ67_9PSEU</name>
<keyword evidence="5" id="KW-1185">Reference proteome</keyword>
<reference evidence="5" key="1">
    <citation type="journal article" date="2019" name="Int. J. Syst. Evol. Microbiol.">
        <title>The Global Catalogue of Microorganisms (GCM) 10K type strain sequencing project: providing services to taxonomists for standard genome sequencing and annotation.</title>
        <authorList>
            <consortium name="The Broad Institute Genomics Platform"/>
            <consortium name="The Broad Institute Genome Sequencing Center for Infectious Disease"/>
            <person name="Wu L."/>
            <person name="Ma J."/>
        </authorList>
    </citation>
    <scope>NUCLEOTIDE SEQUENCE [LARGE SCALE GENOMIC DNA]</scope>
    <source>
        <strain evidence="5">JCM 16898</strain>
    </source>
</reference>